<comment type="caution">
    <text evidence="1">The sequence shown here is derived from an EMBL/GenBank/DDBJ whole genome shotgun (WGS) entry which is preliminary data.</text>
</comment>
<accession>A0A1G2P3K4</accession>
<proteinExistence type="predicted"/>
<evidence type="ECO:0000313" key="1">
    <source>
        <dbReference type="EMBL" id="OHA42910.1"/>
    </source>
</evidence>
<name>A0A1G2P3K4_9BACT</name>
<evidence type="ECO:0000313" key="2">
    <source>
        <dbReference type="Proteomes" id="UP000176355"/>
    </source>
</evidence>
<gene>
    <name evidence="1" type="ORF">A3G03_00125</name>
</gene>
<protein>
    <submittedName>
        <fullName evidence="1">Uncharacterized protein</fullName>
    </submittedName>
</protein>
<dbReference type="AlphaFoldDB" id="A0A1G2P3K4"/>
<sequence>MLKEWDGIVFERRFFGNLVRRRQRVSARWPFNEALAYVKRSQKDVFNWNPIKPSTDLSERLFAAVKSNLSFHYINNLRLFVAAPVLTLSATLE</sequence>
<dbReference type="Proteomes" id="UP000176355">
    <property type="component" value="Unassembled WGS sequence"/>
</dbReference>
<dbReference type="EMBL" id="MHSL01000036">
    <property type="protein sequence ID" value="OHA42910.1"/>
    <property type="molecule type" value="Genomic_DNA"/>
</dbReference>
<organism evidence="1 2">
    <name type="scientific">Candidatus Taylorbacteria bacterium RIFCSPLOWO2_12_FULL_44_15c</name>
    <dbReference type="NCBI Taxonomy" id="1802333"/>
    <lineage>
        <taxon>Bacteria</taxon>
        <taxon>Candidatus Tayloriibacteriota</taxon>
    </lineage>
</organism>
<reference evidence="1 2" key="1">
    <citation type="journal article" date="2016" name="Nat. Commun.">
        <title>Thousands of microbial genomes shed light on interconnected biogeochemical processes in an aquifer system.</title>
        <authorList>
            <person name="Anantharaman K."/>
            <person name="Brown C.T."/>
            <person name="Hug L.A."/>
            <person name="Sharon I."/>
            <person name="Castelle C.J."/>
            <person name="Probst A.J."/>
            <person name="Thomas B.C."/>
            <person name="Singh A."/>
            <person name="Wilkins M.J."/>
            <person name="Karaoz U."/>
            <person name="Brodie E.L."/>
            <person name="Williams K.H."/>
            <person name="Hubbard S.S."/>
            <person name="Banfield J.F."/>
        </authorList>
    </citation>
    <scope>NUCLEOTIDE SEQUENCE [LARGE SCALE GENOMIC DNA]</scope>
</reference>